<sequence length="161" mass="18862">MTMQLRDIILYRDKPYHVGMFTDLLEPYLRPRKIQFFPPNSACWRGYYARWEVDQTDKLYLTGLIAVVRLKPYDPQAKYEDDFFGLCETIGLDDLFPGQKRVFAQWFSGAVRCPFCDADGRVKELELVFQHGALVHVEEHEGSGEMVFSLSNKDVNNKVWR</sequence>
<comment type="caution">
    <text evidence="1">The sequence shown here is derived from an EMBL/GenBank/DDBJ whole genome shotgun (WGS) entry which is preliminary data.</text>
</comment>
<evidence type="ECO:0000313" key="1">
    <source>
        <dbReference type="EMBL" id="HIW11011.1"/>
    </source>
</evidence>
<organism evidence="1 2">
    <name type="scientific">Candidatus Rikenella faecigallinarum</name>
    <dbReference type="NCBI Taxonomy" id="2838745"/>
    <lineage>
        <taxon>Bacteria</taxon>
        <taxon>Pseudomonadati</taxon>
        <taxon>Bacteroidota</taxon>
        <taxon>Bacteroidia</taxon>
        <taxon>Bacteroidales</taxon>
        <taxon>Rikenellaceae</taxon>
        <taxon>Rikenella</taxon>
    </lineage>
</organism>
<name>A0A9D1TY50_9BACT</name>
<dbReference type="EMBL" id="DXHL01000028">
    <property type="protein sequence ID" value="HIW11011.1"/>
    <property type="molecule type" value="Genomic_DNA"/>
</dbReference>
<dbReference type="AlphaFoldDB" id="A0A9D1TY50"/>
<reference evidence="1" key="1">
    <citation type="journal article" date="2021" name="PeerJ">
        <title>Extensive microbial diversity within the chicken gut microbiome revealed by metagenomics and culture.</title>
        <authorList>
            <person name="Gilroy R."/>
            <person name="Ravi A."/>
            <person name="Getino M."/>
            <person name="Pursley I."/>
            <person name="Horton D.L."/>
            <person name="Alikhan N.F."/>
            <person name="Baker D."/>
            <person name="Gharbi K."/>
            <person name="Hall N."/>
            <person name="Watson M."/>
            <person name="Adriaenssens E.M."/>
            <person name="Foster-Nyarko E."/>
            <person name="Jarju S."/>
            <person name="Secka A."/>
            <person name="Antonio M."/>
            <person name="Oren A."/>
            <person name="Chaudhuri R.R."/>
            <person name="La Ragione R."/>
            <person name="Hildebrand F."/>
            <person name="Pallen M.J."/>
        </authorList>
    </citation>
    <scope>NUCLEOTIDE SEQUENCE</scope>
    <source>
        <strain evidence="1">ChiBcec15-1070</strain>
    </source>
</reference>
<accession>A0A9D1TY50</accession>
<evidence type="ECO:0000313" key="2">
    <source>
        <dbReference type="Proteomes" id="UP000823926"/>
    </source>
</evidence>
<protein>
    <submittedName>
        <fullName evidence="1">Uncharacterized protein</fullName>
    </submittedName>
</protein>
<gene>
    <name evidence="1" type="ORF">H9888_05855</name>
</gene>
<dbReference type="Proteomes" id="UP000823926">
    <property type="component" value="Unassembled WGS sequence"/>
</dbReference>
<proteinExistence type="predicted"/>
<reference evidence="1" key="2">
    <citation type="submission" date="2021-04" db="EMBL/GenBank/DDBJ databases">
        <authorList>
            <person name="Gilroy R."/>
        </authorList>
    </citation>
    <scope>NUCLEOTIDE SEQUENCE</scope>
    <source>
        <strain evidence="1">ChiBcec15-1070</strain>
    </source>
</reference>